<dbReference type="GO" id="GO:0005198">
    <property type="term" value="F:structural molecule activity"/>
    <property type="evidence" value="ECO:0007669"/>
    <property type="project" value="InterPro"/>
</dbReference>
<proteinExistence type="predicted"/>
<reference evidence="1" key="1">
    <citation type="submission" date="2017-01" db="EMBL/GenBank/DDBJ databases">
        <title>High-throughput sequencing uncovers low homogeneity in the biogeography of single-stranded DNA viruses.</title>
        <authorList>
            <person name="Pearson V.M."/>
            <person name="Rokyta D.R."/>
        </authorList>
    </citation>
    <scope>NUCLEOTIDE SEQUENCE</scope>
</reference>
<evidence type="ECO:0000313" key="1">
    <source>
        <dbReference type="EMBL" id="AUM61710.1"/>
    </source>
</evidence>
<dbReference type="EMBL" id="KY487819">
    <property type="protein sequence ID" value="AUM61710.1"/>
    <property type="molecule type" value="Genomic_DNA"/>
</dbReference>
<dbReference type="InterPro" id="IPR000263">
    <property type="entry name" value="GV_A/BR1_coat"/>
</dbReference>
<gene>
    <name evidence="1" type="primary">Cap</name>
</gene>
<sequence length="280" mass="30748">MATITKYKRLEAAKRRRVLREARELAAIEHRMPPSIHHQVMFKGRHPMGMARITQPYPGVVLHQGVGETKALVVSSVTGAPGGVGLRLDTTGSVICLNLITAGSSFFNRIGRKIQMKTIRFTGFVQPVNATQYLYGDMARILLVYDRQPNGALPPITAILEDTEQNGTNTTNCLSGVNLNNKERFLVIMDKRIFLGATTDTAGVLSNVWPNSFDCGKNSIMIDEFRKLADQPTHFGADSTPAVIGDITTGALLLISTGISVGSNFAIQNWNARLRFKDYN</sequence>
<organism evidence="1">
    <name type="scientific">uncultured virus</name>
    <dbReference type="NCBI Taxonomy" id="340016"/>
    <lineage>
        <taxon>Viruses</taxon>
        <taxon>environmental samples</taxon>
    </lineage>
</organism>
<dbReference type="Pfam" id="PF00844">
    <property type="entry name" value="Gemini_coat"/>
    <property type="match status" value="1"/>
</dbReference>
<dbReference type="Gene3D" id="2.60.120.20">
    <property type="match status" value="1"/>
</dbReference>
<name>A0A2K9LSD2_9VIRU</name>
<dbReference type="GO" id="GO:0019028">
    <property type="term" value="C:viral capsid"/>
    <property type="evidence" value="ECO:0007669"/>
    <property type="project" value="InterPro"/>
</dbReference>
<protein>
    <submittedName>
        <fullName evidence="1">Capsid</fullName>
    </submittedName>
</protein>
<accession>A0A2K9LSD2</accession>
<dbReference type="InterPro" id="IPR029053">
    <property type="entry name" value="Viral_coat"/>
</dbReference>